<feature type="compositionally biased region" description="Low complexity" evidence="1">
    <location>
        <begin position="359"/>
        <end position="372"/>
    </location>
</feature>
<sequence length="545" mass="62359">MCFGHIIRCKQCHKDTISYVSTCDQYPEVQTETPTHAIRGRHIRRKACRDCKRENQRHQDAEEQRQVDNYPRAKAVVEWLRLERPLPLRDEEISRKYSRLFLAEAVAEHRNSIMSRVDEVIRARKELEGPLSDETEIAVMIVLYEGYMFDEALKRQAEIDSGERTMTDDSSDFWLLLIGEPDTYENALKLIAAEKRRRVTTFTAWTSHMEDRWVTEDRLQGAIDDFLSHLRAIDAPLGISVGFQDLVIQCHSLDELVFDFDPNTVTNSSGDQPAFVAPNALRRRIPFQKWVVDYEGEKLGDFSRQGFYRWYSLLNAYRTYLAEVAPAQQILFNYTRNVIAAATFRTLTGRSDREPTLRSSGESAESSGSGHSPTNGANNTGRQSIFQCVQLLDGILGRANQFTGELSASDHHFNQLINSCTGLLNRVVDCNAFPTEGDYLLIEKAMDQANEILTDMEKTRDAEANAKAKTQSEAVQSEAVQPEAPQSEPQQDLFFFVDLEPEPNAVALAQHECQEPLEFYEDMNEEMDEYGSVDFHQDIDEPWWP</sequence>
<feature type="compositionally biased region" description="Polar residues" evidence="1">
    <location>
        <begin position="468"/>
        <end position="479"/>
    </location>
</feature>
<gene>
    <name evidence="2" type="ORF">DSL72_009045</name>
</gene>
<organism evidence="2 3">
    <name type="scientific">Monilinia vaccinii-corymbosi</name>
    <dbReference type="NCBI Taxonomy" id="61207"/>
    <lineage>
        <taxon>Eukaryota</taxon>
        <taxon>Fungi</taxon>
        <taxon>Dikarya</taxon>
        <taxon>Ascomycota</taxon>
        <taxon>Pezizomycotina</taxon>
        <taxon>Leotiomycetes</taxon>
        <taxon>Helotiales</taxon>
        <taxon>Sclerotiniaceae</taxon>
        <taxon>Monilinia</taxon>
    </lineage>
</organism>
<reference evidence="2" key="1">
    <citation type="submission" date="2020-10" db="EMBL/GenBank/DDBJ databases">
        <title>Genome Sequence of Monilinia vaccinii-corymbosi Sheds Light on Mummy Berry Disease Infection of Blueberry and Mating Type.</title>
        <authorList>
            <person name="Yow A.G."/>
            <person name="Zhang Y."/>
            <person name="Bansal K."/>
            <person name="Eacker S.M."/>
            <person name="Sullivan S."/>
            <person name="Liachko I."/>
            <person name="Cubeta M.A."/>
            <person name="Rollins J.A."/>
            <person name="Ashrafi H."/>
        </authorList>
    </citation>
    <scope>NUCLEOTIDE SEQUENCE</scope>
    <source>
        <strain evidence="2">RL-1</strain>
    </source>
</reference>
<accession>A0A8A3PPX7</accession>
<dbReference type="OrthoDB" id="3554703at2759"/>
<dbReference type="AlphaFoldDB" id="A0A8A3PPX7"/>
<feature type="region of interest" description="Disordered" evidence="1">
    <location>
        <begin position="460"/>
        <end position="488"/>
    </location>
</feature>
<dbReference type="Proteomes" id="UP000672032">
    <property type="component" value="Chromosome 8"/>
</dbReference>
<evidence type="ECO:0000256" key="1">
    <source>
        <dbReference type="SAM" id="MobiDB-lite"/>
    </source>
</evidence>
<keyword evidence="3" id="KW-1185">Reference proteome</keyword>
<protein>
    <submittedName>
        <fullName evidence="2">Uncharacterized protein</fullName>
    </submittedName>
</protein>
<evidence type="ECO:0000313" key="2">
    <source>
        <dbReference type="EMBL" id="QSZ36954.1"/>
    </source>
</evidence>
<evidence type="ECO:0000313" key="3">
    <source>
        <dbReference type="Proteomes" id="UP000672032"/>
    </source>
</evidence>
<name>A0A8A3PPX7_9HELO</name>
<proteinExistence type="predicted"/>
<feature type="region of interest" description="Disordered" evidence="1">
    <location>
        <begin position="350"/>
        <end position="379"/>
    </location>
</feature>
<dbReference type="EMBL" id="CP063412">
    <property type="protein sequence ID" value="QSZ36954.1"/>
    <property type="molecule type" value="Genomic_DNA"/>
</dbReference>